<proteinExistence type="predicted"/>
<keyword evidence="2" id="KW-1185">Reference proteome</keyword>
<evidence type="ECO:0000313" key="1">
    <source>
        <dbReference type="EMBL" id="CAK9066019.1"/>
    </source>
</evidence>
<name>A0ABP0NT79_9DINO</name>
<organism evidence="1 2">
    <name type="scientific">Durusdinium trenchii</name>
    <dbReference type="NCBI Taxonomy" id="1381693"/>
    <lineage>
        <taxon>Eukaryota</taxon>
        <taxon>Sar</taxon>
        <taxon>Alveolata</taxon>
        <taxon>Dinophyceae</taxon>
        <taxon>Suessiales</taxon>
        <taxon>Symbiodiniaceae</taxon>
        <taxon>Durusdinium</taxon>
    </lineage>
</organism>
<protein>
    <submittedName>
        <fullName evidence="1">Uncharacterized protein</fullName>
    </submittedName>
</protein>
<reference evidence="1 2" key="1">
    <citation type="submission" date="2024-02" db="EMBL/GenBank/DDBJ databases">
        <authorList>
            <person name="Chen Y."/>
            <person name="Shah S."/>
            <person name="Dougan E. K."/>
            <person name="Thang M."/>
            <person name="Chan C."/>
        </authorList>
    </citation>
    <scope>NUCLEOTIDE SEQUENCE [LARGE SCALE GENOMIC DNA]</scope>
</reference>
<dbReference type="Proteomes" id="UP001642484">
    <property type="component" value="Unassembled WGS sequence"/>
</dbReference>
<gene>
    <name evidence="1" type="ORF">CCMP2556_LOCUS32413</name>
</gene>
<comment type="caution">
    <text evidence="1">The sequence shown here is derived from an EMBL/GenBank/DDBJ whole genome shotgun (WGS) entry which is preliminary data.</text>
</comment>
<accession>A0ABP0NT79</accession>
<evidence type="ECO:0000313" key="2">
    <source>
        <dbReference type="Proteomes" id="UP001642484"/>
    </source>
</evidence>
<dbReference type="EMBL" id="CAXAMN010022054">
    <property type="protein sequence ID" value="CAK9066019.1"/>
    <property type="molecule type" value="Genomic_DNA"/>
</dbReference>
<sequence length="323" mass="36126">MADIFSLPEVAANIPSGLGPVLKTVPASARTNVYCHPWQLDLSEEAKYGQVGKYPSMVQVRAHLPSVVWKGYRSESEALEVKFNQAAGETIDYYSIKYIDGHCKGIMCQTILALVVDMGLTQEEISKDDDFCKLLASLKYLRANYTPRSAHDALYETLCTAHRTSEKQKPGPLDLGLLFKEVIRVKKVPGCSSSVRELLFASVAEYNRMCTSKAGTCCEQCVLLNTMPYSHLALTAHCMHLFCVRVGGLVRPPSDSSTTCFDAVMSSWRSSRVPPMMLRGTCQDRLRQCLLCSNMTKIMFPCYNRSIDLWHPVSLHPGQHGWW</sequence>